<evidence type="ECO:0000256" key="7">
    <source>
        <dbReference type="SAM" id="SignalP"/>
    </source>
</evidence>
<dbReference type="Pfam" id="PF01346">
    <property type="entry name" value="FKBP_N"/>
    <property type="match status" value="1"/>
</dbReference>
<comment type="similarity">
    <text evidence="2 6">Belongs to the FKBP-type PPIase family.</text>
</comment>
<dbReference type="Pfam" id="PF00254">
    <property type="entry name" value="FKBP_C"/>
    <property type="match status" value="1"/>
</dbReference>
<dbReference type="InterPro" id="IPR036944">
    <property type="entry name" value="PPIase_FKBP_N_sf"/>
</dbReference>
<dbReference type="SUPFAM" id="SSF54534">
    <property type="entry name" value="FKBP-like"/>
    <property type="match status" value="1"/>
</dbReference>
<comment type="caution">
    <text evidence="9">The sequence shown here is derived from an EMBL/GenBank/DDBJ whole genome shotgun (WGS) entry which is preliminary data.</text>
</comment>
<keyword evidence="3 5" id="KW-0697">Rotamase</keyword>
<evidence type="ECO:0000256" key="3">
    <source>
        <dbReference type="ARBA" id="ARBA00023110"/>
    </source>
</evidence>
<dbReference type="InterPro" id="IPR046357">
    <property type="entry name" value="PPIase_dom_sf"/>
</dbReference>
<dbReference type="GO" id="GO:0003755">
    <property type="term" value="F:peptidyl-prolyl cis-trans isomerase activity"/>
    <property type="evidence" value="ECO:0007669"/>
    <property type="project" value="UniProtKB-UniRule"/>
</dbReference>
<dbReference type="FunFam" id="3.10.50.40:FF:000006">
    <property type="entry name" value="Peptidyl-prolyl cis-trans isomerase"/>
    <property type="match status" value="1"/>
</dbReference>
<accession>A0A3M8T2G7</accession>
<feature type="chain" id="PRO_5018156897" description="Peptidyl-prolyl cis-trans isomerase" evidence="7">
    <location>
        <begin position="26"/>
        <end position="319"/>
    </location>
</feature>
<evidence type="ECO:0000256" key="6">
    <source>
        <dbReference type="RuleBase" id="RU003915"/>
    </source>
</evidence>
<organism evidence="9 10">
    <name type="scientific">Montanilutibacter psychrotolerans</name>
    <dbReference type="NCBI Taxonomy" id="1327343"/>
    <lineage>
        <taxon>Bacteria</taxon>
        <taxon>Pseudomonadati</taxon>
        <taxon>Pseudomonadota</taxon>
        <taxon>Gammaproteobacteria</taxon>
        <taxon>Lysobacterales</taxon>
        <taxon>Lysobacteraceae</taxon>
        <taxon>Montanilutibacter</taxon>
    </lineage>
</organism>
<dbReference type="Gene3D" id="1.10.287.460">
    <property type="entry name" value="Peptidyl-prolyl cis-trans isomerase, FKBP-type, N-terminal domain"/>
    <property type="match status" value="2"/>
</dbReference>
<dbReference type="EC" id="5.2.1.8" evidence="6"/>
<evidence type="ECO:0000259" key="8">
    <source>
        <dbReference type="PROSITE" id="PS50059"/>
    </source>
</evidence>
<dbReference type="AlphaFoldDB" id="A0A3M8T2G7"/>
<dbReference type="PROSITE" id="PS50059">
    <property type="entry name" value="FKBP_PPIASE"/>
    <property type="match status" value="1"/>
</dbReference>
<feature type="domain" description="PPIase FKBP-type" evidence="8">
    <location>
        <begin position="231"/>
        <end position="318"/>
    </location>
</feature>
<feature type="signal peptide" evidence="7">
    <location>
        <begin position="1"/>
        <end position="25"/>
    </location>
</feature>
<evidence type="ECO:0000256" key="5">
    <source>
        <dbReference type="PROSITE-ProRule" id="PRU00277"/>
    </source>
</evidence>
<evidence type="ECO:0000256" key="2">
    <source>
        <dbReference type="ARBA" id="ARBA00006577"/>
    </source>
</evidence>
<dbReference type="InterPro" id="IPR000774">
    <property type="entry name" value="PPIase_FKBP_N"/>
</dbReference>
<evidence type="ECO:0000313" key="9">
    <source>
        <dbReference type="EMBL" id="RNF85320.1"/>
    </source>
</evidence>
<evidence type="ECO:0000256" key="1">
    <source>
        <dbReference type="ARBA" id="ARBA00000971"/>
    </source>
</evidence>
<keyword evidence="4 5" id="KW-0413">Isomerase</keyword>
<comment type="catalytic activity">
    <reaction evidence="1 5 6">
        <text>[protein]-peptidylproline (omega=180) = [protein]-peptidylproline (omega=0)</text>
        <dbReference type="Rhea" id="RHEA:16237"/>
        <dbReference type="Rhea" id="RHEA-COMP:10747"/>
        <dbReference type="Rhea" id="RHEA-COMP:10748"/>
        <dbReference type="ChEBI" id="CHEBI:83833"/>
        <dbReference type="ChEBI" id="CHEBI:83834"/>
        <dbReference type="EC" id="5.2.1.8"/>
    </reaction>
</comment>
<dbReference type="InterPro" id="IPR001179">
    <property type="entry name" value="PPIase_FKBP_dom"/>
</dbReference>
<dbReference type="GO" id="GO:0006457">
    <property type="term" value="P:protein folding"/>
    <property type="evidence" value="ECO:0007669"/>
    <property type="project" value="InterPro"/>
</dbReference>
<proteinExistence type="inferred from homology"/>
<dbReference type="PANTHER" id="PTHR43811">
    <property type="entry name" value="FKBP-TYPE PEPTIDYL-PROLYL CIS-TRANS ISOMERASE FKPA"/>
    <property type="match status" value="1"/>
</dbReference>
<reference evidence="9 10" key="1">
    <citation type="submission" date="2018-11" db="EMBL/GenBank/DDBJ databases">
        <title>Lysobacter cryohumiis sp. nov., isolated from soil in the Tianshan Mountains, Xinjiang, China.</title>
        <authorList>
            <person name="Luo Y."/>
            <person name="Sheng H."/>
        </authorList>
    </citation>
    <scope>NUCLEOTIDE SEQUENCE [LARGE SCALE GENOMIC DNA]</scope>
    <source>
        <strain evidence="9 10">ZS60</strain>
    </source>
</reference>
<dbReference type="Proteomes" id="UP000267049">
    <property type="component" value="Unassembled WGS sequence"/>
</dbReference>
<dbReference type="EMBL" id="RIBS01000002">
    <property type="protein sequence ID" value="RNF85320.1"/>
    <property type="molecule type" value="Genomic_DNA"/>
</dbReference>
<protein>
    <recommendedName>
        <fullName evidence="6">Peptidyl-prolyl cis-trans isomerase</fullName>
        <ecNumber evidence="6">5.2.1.8</ecNumber>
    </recommendedName>
</protein>
<keyword evidence="10" id="KW-1185">Reference proteome</keyword>
<dbReference type="RefSeq" id="WP_123087104.1">
    <property type="nucleotide sequence ID" value="NZ_RIBS01000002.1"/>
</dbReference>
<dbReference type="OrthoDB" id="9814548at2"/>
<gene>
    <name evidence="9" type="ORF">EER27_06030</name>
</gene>
<evidence type="ECO:0000313" key="10">
    <source>
        <dbReference type="Proteomes" id="UP000267049"/>
    </source>
</evidence>
<dbReference type="PANTHER" id="PTHR43811:SF57">
    <property type="entry name" value="FKBP-TYPE PEPTIDYL-PROLYL CIS-TRANS ISOMERASE FKPA-RELATED"/>
    <property type="match status" value="1"/>
</dbReference>
<dbReference type="Gene3D" id="3.10.50.40">
    <property type="match status" value="1"/>
</dbReference>
<evidence type="ECO:0000256" key="4">
    <source>
        <dbReference type="ARBA" id="ARBA00023235"/>
    </source>
</evidence>
<sequence length="319" mass="33520">MKAIVRGAAALLTTAIALTSAAAIAQDKTVLTTEREKNSYMVGADVARSIGPIAADMDIAAFRRSIENVFATGKSLLPEAETPTVGQALMARIAARNGQAPEGAAVPEVSKEKVGYLVGGDVGRSLAPIKAELDVAVLVQAVRTSLAKEPLLLSEAELVAIGKAFGEKMQAADQQRQSQAQQAAAAVGARNREEGPAFLETNKSQKGVFSTPSGLQYMVLRQGSGARPTINDRVRVHYKGTLLNGTEFDSSYGRGQPTEFGLGQVIAGWTEGLGLMPVGGKYRFWIPSELAYGPRGTPGGPIGPDATLVFDVELLEIVQ</sequence>
<name>A0A3M8T2G7_9GAMM</name>
<keyword evidence="7" id="KW-0732">Signal</keyword>